<dbReference type="AlphaFoldDB" id="A0A644SVR4"/>
<organism evidence="3">
    <name type="scientific">bioreactor metagenome</name>
    <dbReference type="NCBI Taxonomy" id="1076179"/>
    <lineage>
        <taxon>unclassified sequences</taxon>
        <taxon>metagenomes</taxon>
        <taxon>ecological metagenomes</taxon>
    </lineage>
</organism>
<feature type="domain" description="Glycosyl hydrolase family 13 catalytic" evidence="2">
    <location>
        <begin position="336"/>
        <end position="731"/>
    </location>
</feature>
<evidence type="ECO:0000313" key="3">
    <source>
        <dbReference type="EMBL" id="MPL58799.1"/>
    </source>
</evidence>
<proteinExistence type="predicted"/>
<reference evidence="3" key="1">
    <citation type="submission" date="2019-08" db="EMBL/GenBank/DDBJ databases">
        <authorList>
            <person name="Kucharzyk K."/>
            <person name="Murdoch R.W."/>
            <person name="Higgins S."/>
            <person name="Loffler F."/>
        </authorList>
    </citation>
    <scope>NUCLEOTIDE SEQUENCE</scope>
</reference>
<evidence type="ECO:0000256" key="1">
    <source>
        <dbReference type="SAM" id="MobiDB-lite"/>
    </source>
</evidence>
<dbReference type="SMART" id="SM00642">
    <property type="entry name" value="Aamy"/>
    <property type="match status" value="1"/>
</dbReference>
<dbReference type="InterPro" id="IPR017853">
    <property type="entry name" value="GH"/>
</dbReference>
<dbReference type="SUPFAM" id="SSF51445">
    <property type="entry name" value="(Trans)glycosidases"/>
    <property type="match status" value="1"/>
</dbReference>
<dbReference type="InterPro" id="IPR006047">
    <property type="entry name" value="GH13_cat_dom"/>
</dbReference>
<dbReference type="GO" id="GO:0005975">
    <property type="term" value="P:carbohydrate metabolic process"/>
    <property type="evidence" value="ECO:0007669"/>
    <property type="project" value="InterPro"/>
</dbReference>
<dbReference type="EMBL" id="VSSQ01000008">
    <property type="protein sequence ID" value="MPL58799.1"/>
    <property type="molecule type" value="Genomic_DNA"/>
</dbReference>
<gene>
    <name evidence="3" type="ORF">SDC9_04342</name>
</gene>
<sequence length="1279" mass="144053">MIDMSATVLACRLNAIEETSTKPQRGDRTMEFHVHASLRKATGIGKALFTSSGNLIIPDFTAAREMAQTLRGLGSVRGQDTSKLSSGRLNAMGLVDEILHMVVRLYRERVDRQALPRLMRAAQEEVGSRELETLLKEFCAQFPPREVYSGGMSVDAWLAGAPPEASEGSGPGNRELAFEEMILLKLANENPAFGPFRFLFDDGLRPLKDIPDSLAAKTLYAKVFAALDKKSPELPGFGPAGEERSLLELLRMPAKAAPDSLEAQLRWIKEHWGARFDSIGGKLLSSLDLIAEEERPYFPPGPGPVKPYSYVFSREEYEKFTQDRDWMPSLVLLAKNALVWLHQLSVAYGRPIRRLDDIPDSELDAIALRGINGLWLIGIWQRSPASEKIKRLCGNPEAAASAYSLFDYEIAWELGGWEALDKLRERCLWRGIRLAADMVPNHTGLDSAWIRQQPELFIGSDRCPFPSYSFNGPDLSEDPSIGLWIEDHYYSRSDAAVVFKRLDRGSGAVRYIYHGNDGTGMAWNDTAQIDFLNPEARAMVRERILHVARHFSIIRFDAAMVLARQHIRRLWYPAPGSGGAIPSRSEHSLHEADFERAMPGEFWREVVDECAVKAPDTLLLAEAFWMMEGYFTRTLGMHRVYNSAFMNMLKEEKNSLYRLTIKNTQEFDKEILKRFVNFMSNPDEETAVAQFGVGDKYFGVCTLMVTMPGLPMFGHGQIEGFTEKYGMEYRRSYRDEKPDLAFIERHEKEIFPLLRRRRLFAGVEQFFLFDFIKDEGYIDENVFAYSNGLDKDTTLVFYNNCWQRSSGTIVSSCAYTEKDHSGEPHLRRKSLVQALGLDPGPRNYLATKEQRSGLWFLHRCSDLASFGLRVELQGYQSLVFGDFMRIHDLDGVYERLWISLMGRGVPDLDEAVEEASRPELYRALDNCAASLRRCGEALLNPDSRQDSQAFSSLVERTGVDAEHFFSRLALAITEDGGNEPSLEAPARGRSFMESGLRFLAAVLNLGHPEDSFLPEEALLFSRVKAVLSSPAALRSCLDFIFIEGLSQVNQGANKTEELRYILEKFLIRKKLLYPGFPGGQDVDKVAETEEFSPEQRRSARAVDVLGRLDMPALQAIVFAFATRPRDTSFSPRLEKGEEAPRQLKSARARAAELVRWAGSDHEGRLAIGVNRWEERDYFNKERFEALLELWPCFALIEAVLEETKVGAGGPKSGAGAERPPFEAGARAPKQETGTAELLSRIKELSRLQAFEIQAIAREAQASSGYLMDALLAHIEHEDS</sequence>
<dbReference type="PANTHER" id="PTHR47786">
    <property type="entry name" value="ALPHA-1,4-GLUCAN:MALTOSE-1-PHOSPHATE MALTOSYLTRANSFERASE"/>
    <property type="match status" value="1"/>
</dbReference>
<evidence type="ECO:0000259" key="2">
    <source>
        <dbReference type="SMART" id="SM00642"/>
    </source>
</evidence>
<dbReference type="Gene3D" id="3.20.20.80">
    <property type="entry name" value="Glycosidases"/>
    <property type="match status" value="1"/>
</dbReference>
<dbReference type="PANTHER" id="PTHR47786:SF2">
    <property type="entry name" value="GLYCOSYL HYDROLASE FAMILY 13 CATALYTIC DOMAIN-CONTAINING PROTEIN"/>
    <property type="match status" value="1"/>
</dbReference>
<accession>A0A644SVR4</accession>
<name>A0A644SVR4_9ZZZZ</name>
<protein>
    <recommendedName>
        <fullName evidence="2">Glycosyl hydrolase family 13 catalytic domain-containing protein</fullName>
    </recommendedName>
</protein>
<comment type="caution">
    <text evidence="3">The sequence shown here is derived from an EMBL/GenBank/DDBJ whole genome shotgun (WGS) entry which is preliminary data.</text>
</comment>
<feature type="region of interest" description="Disordered" evidence="1">
    <location>
        <begin position="1206"/>
        <end position="1232"/>
    </location>
</feature>